<dbReference type="Gene3D" id="3.40.50.720">
    <property type="entry name" value="NAD(P)-binding Rossmann-like Domain"/>
    <property type="match status" value="1"/>
</dbReference>
<accession>A0A918CT31</accession>
<keyword evidence="3" id="KW-1185">Reference proteome</keyword>
<evidence type="ECO:0000259" key="1">
    <source>
        <dbReference type="Pfam" id="PF02737"/>
    </source>
</evidence>
<feature type="domain" description="3-hydroxyacyl-CoA dehydrogenase NAD binding" evidence="1">
    <location>
        <begin position="1"/>
        <end position="73"/>
    </location>
</feature>
<dbReference type="GO" id="GO:0070403">
    <property type="term" value="F:NAD+ binding"/>
    <property type="evidence" value="ECO:0007669"/>
    <property type="project" value="InterPro"/>
</dbReference>
<dbReference type="AlphaFoldDB" id="A0A918CT31"/>
<dbReference type="EMBL" id="BMML01000011">
    <property type="protein sequence ID" value="GGN20021.1"/>
    <property type="molecule type" value="Genomic_DNA"/>
</dbReference>
<comment type="caution">
    <text evidence="2">The sequence shown here is derived from an EMBL/GenBank/DDBJ whole genome shotgun (WGS) entry which is preliminary data.</text>
</comment>
<protein>
    <recommendedName>
        <fullName evidence="1">3-hydroxyacyl-CoA dehydrogenase NAD binding domain-containing protein</fullName>
    </recommendedName>
</protein>
<sequence>MGSVITEVVDRTVVDVRAAQAAPDVVKAGRRRLTGPLDRGVRRGRLSAEQRAQPLARLSFTHDLSDLADRQFVTGLRTS</sequence>
<dbReference type="Proteomes" id="UP000653411">
    <property type="component" value="Unassembled WGS sequence"/>
</dbReference>
<reference evidence="2" key="2">
    <citation type="submission" date="2020-09" db="EMBL/GenBank/DDBJ databases">
        <authorList>
            <person name="Sun Q."/>
            <person name="Zhou Y."/>
        </authorList>
    </citation>
    <scope>NUCLEOTIDE SEQUENCE</scope>
    <source>
        <strain evidence="2">CGMCC 4.7110</strain>
    </source>
</reference>
<reference evidence="2" key="1">
    <citation type="journal article" date="2014" name="Int. J. Syst. Evol. Microbiol.">
        <title>Complete genome sequence of Corynebacterium casei LMG S-19264T (=DSM 44701T), isolated from a smear-ripened cheese.</title>
        <authorList>
            <consortium name="US DOE Joint Genome Institute (JGI-PGF)"/>
            <person name="Walter F."/>
            <person name="Albersmeier A."/>
            <person name="Kalinowski J."/>
            <person name="Ruckert C."/>
        </authorList>
    </citation>
    <scope>NUCLEOTIDE SEQUENCE</scope>
    <source>
        <strain evidence="2">CGMCC 4.7110</strain>
    </source>
</reference>
<dbReference type="Pfam" id="PF02737">
    <property type="entry name" value="3HCDH_N"/>
    <property type="match status" value="1"/>
</dbReference>
<gene>
    <name evidence="2" type="ORF">GCM10011578_050230</name>
</gene>
<dbReference type="GO" id="GO:0006631">
    <property type="term" value="P:fatty acid metabolic process"/>
    <property type="evidence" value="ECO:0007669"/>
    <property type="project" value="InterPro"/>
</dbReference>
<organism evidence="2 3">
    <name type="scientific">Streptomyces fuscichromogenes</name>
    <dbReference type="NCBI Taxonomy" id="1324013"/>
    <lineage>
        <taxon>Bacteria</taxon>
        <taxon>Bacillati</taxon>
        <taxon>Actinomycetota</taxon>
        <taxon>Actinomycetes</taxon>
        <taxon>Kitasatosporales</taxon>
        <taxon>Streptomycetaceae</taxon>
        <taxon>Streptomyces</taxon>
    </lineage>
</organism>
<dbReference type="InterPro" id="IPR006176">
    <property type="entry name" value="3-OHacyl-CoA_DH_NAD-bd"/>
</dbReference>
<evidence type="ECO:0000313" key="2">
    <source>
        <dbReference type="EMBL" id="GGN20021.1"/>
    </source>
</evidence>
<name>A0A918CT31_9ACTN</name>
<proteinExistence type="predicted"/>
<evidence type="ECO:0000313" key="3">
    <source>
        <dbReference type="Proteomes" id="UP000653411"/>
    </source>
</evidence>